<sequence>MNPLDNIKKFLNSEKLCLCLEKYIENIDSDSHEHFYRASICNIPFCESEKHKFFEKIIFENIIFNNPLKLVQCTDNGFFMRHSLLFSPISFIRNINDFDYENFIIERKYSSTDEGNSHIYEKLDSYLEIDCNCEKKIIEKLLEYKFNPLNFRDFVLSIFNSEDIFLKFSIIDSFFSVLEFEINISKDKSFPILVKITDGFYQIA</sequence>
<dbReference type="AlphaFoldDB" id="A0A6C0AEV2"/>
<evidence type="ECO:0000313" key="1">
    <source>
        <dbReference type="EMBL" id="QHS77963.1"/>
    </source>
</evidence>
<dbReference type="EMBL" id="MN740594">
    <property type="protein sequence ID" value="QHS77963.1"/>
    <property type="molecule type" value="Genomic_DNA"/>
</dbReference>
<proteinExistence type="predicted"/>
<name>A0A6C0AEV2_9ZZZZ</name>
<reference evidence="1" key="1">
    <citation type="journal article" date="2020" name="Nature">
        <title>Giant virus diversity and host interactions through global metagenomics.</title>
        <authorList>
            <person name="Schulz F."/>
            <person name="Roux S."/>
            <person name="Paez-Espino D."/>
            <person name="Jungbluth S."/>
            <person name="Walsh D.A."/>
            <person name="Denef V.J."/>
            <person name="McMahon K.D."/>
            <person name="Konstantinidis K.T."/>
            <person name="Eloe-Fadrosh E.A."/>
            <person name="Kyrpides N.C."/>
            <person name="Woyke T."/>
        </authorList>
    </citation>
    <scope>NUCLEOTIDE SEQUENCE</scope>
    <source>
        <strain evidence="1">GVMAG-S-1021933-23</strain>
    </source>
</reference>
<accession>A0A6C0AEV2</accession>
<protein>
    <submittedName>
        <fullName evidence="1">Uncharacterized protein</fullName>
    </submittedName>
</protein>
<organism evidence="1">
    <name type="scientific">viral metagenome</name>
    <dbReference type="NCBI Taxonomy" id="1070528"/>
    <lineage>
        <taxon>unclassified sequences</taxon>
        <taxon>metagenomes</taxon>
        <taxon>organismal metagenomes</taxon>
    </lineage>
</organism>